<dbReference type="GO" id="GO:0005576">
    <property type="term" value="C:extracellular region"/>
    <property type="evidence" value="ECO:0007669"/>
    <property type="project" value="TreeGrafter"/>
</dbReference>
<dbReference type="InterPro" id="IPR001320">
    <property type="entry name" value="Iontro_rcpt_C"/>
</dbReference>
<dbReference type="Proteomes" id="UP000190890">
    <property type="component" value="Unassembled WGS sequence"/>
</dbReference>
<sequence>MKMKKVFLALGLGICITMTGCGATKQTGGSTSNDSEAKEIQAIKDRGVLKVGVKVDVPKYGYKNPKTGQIEGFEIDLSKAIAKKILGDENKVEFQGVTAKTRGPLLDNGEIDMVVATFTITEERKKSYNFSDAYMKDGVGLLVKKSLGVSSLKDLNNKTIGVAQSATTKAALQDEAGKQGITLKFSELGGYPELKAALDSGRIDCFAVDASILNGYVDDSTVILNDRYNPQEYGIASKKDNTELAKVINGVISEMKSSGEIDKLIAKWEIK</sequence>
<evidence type="ECO:0000313" key="7">
    <source>
        <dbReference type="EMBL" id="OOM80605.1"/>
    </source>
</evidence>
<feature type="domain" description="Solute-binding protein family 3/N-terminal" evidence="5">
    <location>
        <begin position="48"/>
        <end position="271"/>
    </location>
</feature>
<protein>
    <submittedName>
        <fullName evidence="7">Major cell-binding factor</fullName>
    </submittedName>
</protein>
<proteinExistence type="inferred from homology"/>
<feature type="chain" id="PRO_5038988692" evidence="4">
    <location>
        <begin position="24"/>
        <end position="271"/>
    </location>
</feature>
<dbReference type="InterPro" id="IPR001638">
    <property type="entry name" value="Solute-binding_3/MltF_N"/>
</dbReference>
<feature type="domain" description="Ionotropic glutamate receptor C-terminal" evidence="6">
    <location>
        <begin position="48"/>
        <end position="271"/>
    </location>
</feature>
<evidence type="ECO:0000313" key="8">
    <source>
        <dbReference type="Proteomes" id="UP000190890"/>
    </source>
</evidence>
<reference evidence="7 8" key="1">
    <citation type="submission" date="2016-05" db="EMBL/GenBank/DDBJ databases">
        <title>Microbial solvent formation.</title>
        <authorList>
            <person name="Poehlein A."/>
            <person name="Montoya Solano J.D."/>
            <person name="Flitsch S."/>
            <person name="Krabben P."/>
            <person name="Duerre P."/>
            <person name="Daniel R."/>
        </authorList>
    </citation>
    <scope>NUCLEOTIDE SEQUENCE [LARGE SCALE GENOMIC DNA]</scope>
    <source>
        <strain evidence="7 8">DSM 2619</strain>
    </source>
</reference>
<dbReference type="GO" id="GO:0016020">
    <property type="term" value="C:membrane"/>
    <property type="evidence" value="ECO:0007669"/>
    <property type="project" value="InterPro"/>
</dbReference>
<evidence type="ECO:0000256" key="4">
    <source>
        <dbReference type="SAM" id="SignalP"/>
    </source>
</evidence>
<dbReference type="SMART" id="SM00062">
    <property type="entry name" value="PBPb"/>
    <property type="match status" value="1"/>
</dbReference>
<keyword evidence="2" id="KW-0813">Transport</keyword>
<dbReference type="OrthoDB" id="115856at2"/>
<dbReference type="PROSITE" id="PS51257">
    <property type="entry name" value="PROKAR_LIPOPROTEIN"/>
    <property type="match status" value="1"/>
</dbReference>
<evidence type="ECO:0000259" key="5">
    <source>
        <dbReference type="SMART" id="SM00062"/>
    </source>
</evidence>
<keyword evidence="8" id="KW-1185">Reference proteome</keyword>
<keyword evidence="3 4" id="KW-0732">Signal</keyword>
<dbReference type="GO" id="GO:0015276">
    <property type="term" value="F:ligand-gated monoatomic ion channel activity"/>
    <property type="evidence" value="ECO:0007669"/>
    <property type="project" value="InterPro"/>
</dbReference>
<dbReference type="AlphaFoldDB" id="A0A1S8TTE2"/>
<evidence type="ECO:0000256" key="1">
    <source>
        <dbReference type="ARBA" id="ARBA00010333"/>
    </source>
</evidence>
<dbReference type="Gene3D" id="3.40.190.10">
    <property type="entry name" value="Periplasmic binding protein-like II"/>
    <property type="match status" value="2"/>
</dbReference>
<dbReference type="Pfam" id="PF00497">
    <property type="entry name" value="SBP_bac_3"/>
    <property type="match status" value="1"/>
</dbReference>
<dbReference type="SMART" id="SM00079">
    <property type="entry name" value="PBPe"/>
    <property type="match status" value="1"/>
</dbReference>
<dbReference type="PANTHER" id="PTHR30085">
    <property type="entry name" value="AMINO ACID ABC TRANSPORTER PERMEASE"/>
    <property type="match status" value="1"/>
</dbReference>
<evidence type="ECO:0000256" key="2">
    <source>
        <dbReference type="ARBA" id="ARBA00022448"/>
    </source>
</evidence>
<gene>
    <name evidence="7" type="primary">peb1A</name>
    <name evidence="7" type="ORF">CLPUN_12710</name>
</gene>
<evidence type="ECO:0000259" key="6">
    <source>
        <dbReference type="SMART" id="SM00079"/>
    </source>
</evidence>
<comment type="similarity">
    <text evidence="1">Belongs to the bacterial solute-binding protein 3 family.</text>
</comment>
<evidence type="ECO:0000256" key="3">
    <source>
        <dbReference type="ARBA" id="ARBA00022729"/>
    </source>
</evidence>
<comment type="caution">
    <text evidence="7">The sequence shown here is derived from an EMBL/GenBank/DDBJ whole genome shotgun (WGS) entry which is preliminary data.</text>
</comment>
<name>A0A1S8TTE2_9CLOT</name>
<accession>A0A1S8TTE2</accession>
<dbReference type="PANTHER" id="PTHR30085:SF6">
    <property type="entry name" value="ABC TRANSPORTER GLUTAMINE-BINDING PROTEIN GLNH"/>
    <property type="match status" value="1"/>
</dbReference>
<organism evidence="7 8">
    <name type="scientific">Clostridium puniceum</name>
    <dbReference type="NCBI Taxonomy" id="29367"/>
    <lineage>
        <taxon>Bacteria</taxon>
        <taxon>Bacillati</taxon>
        <taxon>Bacillota</taxon>
        <taxon>Clostridia</taxon>
        <taxon>Eubacteriales</taxon>
        <taxon>Clostridiaceae</taxon>
        <taxon>Clostridium</taxon>
    </lineage>
</organism>
<dbReference type="GO" id="GO:0030288">
    <property type="term" value="C:outer membrane-bounded periplasmic space"/>
    <property type="evidence" value="ECO:0007669"/>
    <property type="project" value="TreeGrafter"/>
</dbReference>
<dbReference type="RefSeq" id="WP_077846480.1">
    <property type="nucleotide sequence ID" value="NZ_LZZM01000080.1"/>
</dbReference>
<dbReference type="InterPro" id="IPR051455">
    <property type="entry name" value="Bact_solute-bind_prot3"/>
</dbReference>
<dbReference type="GO" id="GO:0006865">
    <property type="term" value="P:amino acid transport"/>
    <property type="evidence" value="ECO:0007669"/>
    <property type="project" value="TreeGrafter"/>
</dbReference>
<dbReference type="EMBL" id="LZZM01000080">
    <property type="protein sequence ID" value="OOM80605.1"/>
    <property type="molecule type" value="Genomic_DNA"/>
</dbReference>
<dbReference type="STRING" id="29367.CLPUN_12710"/>
<feature type="signal peptide" evidence="4">
    <location>
        <begin position="1"/>
        <end position="23"/>
    </location>
</feature>
<dbReference type="SUPFAM" id="SSF53850">
    <property type="entry name" value="Periplasmic binding protein-like II"/>
    <property type="match status" value="1"/>
</dbReference>